<evidence type="ECO:0000256" key="7">
    <source>
        <dbReference type="SAM" id="Phobius"/>
    </source>
</evidence>
<feature type="transmembrane region" description="Helical" evidence="7">
    <location>
        <begin position="206"/>
        <end position="225"/>
    </location>
</feature>
<evidence type="ECO:0000313" key="9">
    <source>
        <dbReference type="EMBL" id="RJF90829.1"/>
    </source>
</evidence>
<dbReference type="AlphaFoldDB" id="A0A418WLS2"/>
<dbReference type="PANTHER" id="PTHR32468:SF0">
    <property type="entry name" value="K(+)_H(+) ANTIPORTER 1"/>
    <property type="match status" value="1"/>
</dbReference>
<dbReference type="Gene3D" id="1.20.1530.20">
    <property type="match status" value="1"/>
</dbReference>
<dbReference type="InterPro" id="IPR006153">
    <property type="entry name" value="Cation/H_exchanger_TM"/>
</dbReference>
<dbReference type="Proteomes" id="UP000286100">
    <property type="component" value="Unassembled WGS sequence"/>
</dbReference>
<dbReference type="PANTHER" id="PTHR32468">
    <property type="entry name" value="CATION/H + ANTIPORTER"/>
    <property type="match status" value="1"/>
</dbReference>
<feature type="transmembrane region" description="Helical" evidence="7">
    <location>
        <begin position="41"/>
        <end position="60"/>
    </location>
</feature>
<comment type="subcellular location">
    <subcellularLocation>
        <location evidence="1">Membrane</location>
        <topology evidence="1">Multi-pass membrane protein</topology>
    </subcellularLocation>
</comment>
<feature type="transmembrane region" description="Helical" evidence="7">
    <location>
        <begin position="245"/>
        <end position="262"/>
    </location>
</feature>
<reference evidence="9 10" key="1">
    <citation type="submission" date="2018-09" db="EMBL/GenBank/DDBJ databases">
        <authorList>
            <person name="Zhu H."/>
        </authorList>
    </citation>
    <scope>NUCLEOTIDE SEQUENCE [LARGE SCALE GENOMIC DNA]</scope>
    <source>
        <strain evidence="9 10">K2R01-6</strain>
    </source>
</reference>
<sequence length="426" mass="45421">MHSSVHQMEETLVATLIQLIVIILAARIAGNAAAAVRQPRVVGEIIAGLLLGPSFLTAAFPEASATIFNASAAPSVQILSQIGLVLLMFQIGSDFEFGHLRTQQNRKAAVFVSVASVFAPLCVGFALGRLTAPVLAPGIDPLIYSLFVAIALAITAVPVLGRILREYSLTRSDTGVIAISAAAANDVVGWILLAGITAFASAQLSMANSALQLVGLLILAAGFWYGGRPLVDWLLRRMPISEGQIPAQLVAIVLAAVFAAGIVTQKLGIFTIFGGFMLGLLFHRHREFVETWQRQVGKFILVFFLPIFFTCTGLRTNIFGLDSLSDWSWCAAIFLAAVASKVMPVYLASRLAGLSPEKSATIGVSMNTRGLMELIVLNIGLDLGFIPQDVFTMLVIMAVGTTIMTGPLLKRLLRRSGHPLPTLVEA</sequence>
<comment type="caution">
    <text evidence="9">The sequence shown here is derived from an EMBL/GenBank/DDBJ whole genome shotgun (WGS) entry which is preliminary data.</text>
</comment>
<dbReference type="EMBL" id="QYUM01000003">
    <property type="protein sequence ID" value="RJF90829.1"/>
    <property type="molecule type" value="Genomic_DNA"/>
</dbReference>
<evidence type="ECO:0000259" key="8">
    <source>
        <dbReference type="Pfam" id="PF00999"/>
    </source>
</evidence>
<dbReference type="Pfam" id="PF00999">
    <property type="entry name" value="Na_H_Exchanger"/>
    <property type="match status" value="1"/>
</dbReference>
<protein>
    <submittedName>
        <fullName evidence="9">Potassium transporter Kef</fullName>
    </submittedName>
</protein>
<feature type="transmembrane region" description="Helical" evidence="7">
    <location>
        <begin position="268"/>
        <end position="284"/>
    </location>
</feature>
<dbReference type="RefSeq" id="WP_119762344.1">
    <property type="nucleotide sequence ID" value="NZ_QYUM01000003.1"/>
</dbReference>
<feature type="domain" description="Cation/H+ exchanger transmembrane" evidence="8">
    <location>
        <begin position="23"/>
        <end position="414"/>
    </location>
</feature>
<keyword evidence="10" id="KW-1185">Reference proteome</keyword>
<evidence type="ECO:0000256" key="3">
    <source>
        <dbReference type="ARBA" id="ARBA00022692"/>
    </source>
</evidence>
<dbReference type="InterPro" id="IPR038770">
    <property type="entry name" value="Na+/solute_symporter_sf"/>
</dbReference>
<evidence type="ECO:0000256" key="1">
    <source>
        <dbReference type="ARBA" id="ARBA00004141"/>
    </source>
</evidence>
<evidence type="ECO:0000313" key="10">
    <source>
        <dbReference type="Proteomes" id="UP000286100"/>
    </source>
</evidence>
<keyword evidence="6 7" id="KW-0472">Membrane</keyword>
<feature type="transmembrane region" description="Helical" evidence="7">
    <location>
        <begin position="142"/>
        <end position="164"/>
    </location>
</feature>
<dbReference type="GO" id="GO:0015297">
    <property type="term" value="F:antiporter activity"/>
    <property type="evidence" value="ECO:0007669"/>
    <property type="project" value="InterPro"/>
</dbReference>
<evidence type="ECO:0000256" key="6">
    <source>
        <dbReference type="ARBA" id="ARBA00023136"/>
    </source>
</evidence>
<dbReference type="GO" id="GO:1902600">
    <property type="term" value="P:proton transmembrane transport"/>
    <property type="evidence" value="ECO:0007669"/>
    <property type="project" value="InterPro"/>
</dbReference>
<organism evidence="9 10">
    <name type="scientific">Sphingomonas cavernae</name>
    <dbReference type="NCBI Taxonomy" id="2320861"/>
    <lineage>
        <taxon>Bacteria</taxon>
        <taxon>Pseudomonadati</taxon>
        <taxon>Pseudomonadota</taxon>
        <taxon>Alphaproteobacteria</taxon>
        <taxon>Sphingomonadales</taxon>
        <taxon>Sphingomonadaceae</taxon>
        <taxon>Sphingomonas</taxon>
    </lineage>
</organism>
<feature type="transmembrane region" description="Helical" evidence="7">
    <location>
        <begin position="108"/>
        <end position="130"/>
    </location>
</feature>
<feature type="transmembrane region" description="Helical" evidence="7">
    <location>
        <begin position="392"/>
        <end position="409"/>
    </location>
</feature>
<name>A0A418WLS2_9SPHN</name>
<dbReference type="OrthoDB" id="9793589at2"/>
<keyword evidence="5" id="KW-0406">Ion transport</keyword>
<evidence type="ECO:0000256" key="2">
    <source>
        <dbReference type="ARBA" id="ARBA00022448"/>
    </source>
</evidence>
<evidence type="ECO:0000256" key="5">
    <source>
        <dbReference type="ARBA" id="ARBA00023065"/>
    </source>
</evidence>
<dbReference type="InterPro" id="IPR050794">
    <property type="entry name" value="CPA2_transporter"/>
</dbReference>
<dbReference type="GO" id="GO:0016020">
    <property type="term" value="C:membrane"/>
    <property type="evidence" value="ECO:0007669"/>
    <property type="project" value="UniProtKB-SubCell"/>
</dbReference>
<feature type="transmembrane region" description="Helical" evidence="7">
    <location>
        <begin position="12"/>
        <end position="29"/>
    </location>
</feature>
<keyword evidence="2" id="KW-0813">Transport</keyword>
<gene>
    <name evidence="9" type="ORF">D3876_11605</name>
</gene>
<proteinExistence type="predicted"/>
<keyword evidence="3 7" id="KW-0812">Transmembrane</keyword>
<accession>A0A418WLS2</accession>
<keyword evidence="4 7" id="KW-1133">Transmembrane helix</keyword>
<feature type="transmembrane region" description="Helical" evidence="7">
    <location>
        <begin position="176"/>
        <end position="200"/>
    </location>
</feature>
<feature type="transmembrane region" description="Helical" evidence="7">
    <location>
        <begin position="296"/>
        <end position="315"/>
    </location>
</feature>
<feature type="transmembrane region" description="Helical" evidence="7">
    <location>
        <begin position="66"/>
        <end position="87"/>
    </location>
</feature>
<evidence type="ECO:0000256" key="4">
    <source>
        <dbReference type="ARBA" id="ARBA00022989"/>
    </source>
</evidence>